<evidence type="ECO:0000313" key="11">
    <source>
        <dbReference type="Proteomes" id="UP000597762"/>
    </source>
</evidence>
<feature type="transmembrane region" description="Helical" evidence="7">
    <location>
        <begin position="120"/>
        <end position="140"/>
    </location>
</feature>
<keyword evidence="4 7" id="KW-1133">Transmembrane helix</keyword>
<accession>A0A812B9K1</accession>
<feature type="domain" description="Transmembrane protein 106 N-terminal" evidence="9">
    <location>
        <begin position="83"/>
        <end position="117"/>
    </location>
</feature>
<dbReference type="PANTHER" id="PTHR28556:SF4">
    <property type="entry name" value="TRANSMEMBRANE PROTEIN 106A"/>
    <property type="match status" value="1"/>
</dbReference>
<evidence type="ECO:0008006" key="12">
    <source>
        <dbReference type="Google" id="ProtNLM"/>
    </source>
</evidence>
<dbReference type="InterPro" id="IPR009790">
    <property type="entry name" value="TMEM106"/>
</dbReference>
<dbReference type="EMBL" id="CAHIKZ030000447">
    <property type="protein sequence ID" value="CAE1174963.1"/>
    <property type="molecule type" value="Genomic_DNA"/>
</dbReference>
<dbReference type="OrthoDB" id="508875at2759"/>
<reference evidence="10" key="1">
    <citation type="submission" date="2021-01" db="EMBL/GenBank/DDBJ databases">
        <authorList>
            <person name="Li R."/>
            <person name="Bekaert M."/>
        </authorList>
    </citation>
    <scope>NUCLEOTIDE SEQUENCE</scope>
    <source>
        <strain evidence="10">Farmed</strain>
    </source>
</reference>
<evidence type="ECO:0000256" key="6">
    <source>
        <dbReference type="SAM" id="MobiDB-lite"/>
    </source>
</evidence>
<protein>
    <recommendedName>
        <fullName evidence="12">Transmembrane protein 106B</fullName>
    </recommendedName>
</protein>
<keyword evidence="3 7" id="KW-0812">Transmembrane</keyword>
<dbReference type="InterPro" id="IPR048511">
    <property type="entry name" value="TMEM106_N"/>
</dbReference>
<keyword evidence="11" id="KW-1185">Reference proteome</keyword>
<dbReference type="InterPro" id="IPR048509">
    <property type="entry name" value="TMEM106_C"/>
</dbReference>
<dbReference type="Pfam" id="PF21002">
    <property type="entry name" value="TMEM106_N"/>
    <property type="match status" value="1"/>
</dbReference>
<feature type="region of interest" description="Disordered" evidence="6">
    <location>
        <begin position="1"/>
        <end position="73"/>
    </location>
</feature>
<dbReference type="AlphaFoldDB" id="A0A812B9K1"/>
<evidence type="ECO:0000256" key="1">
    <source>
        <dbReference type="ARBA" id="ARBA00004308"/>
    </source>
</evidence>
<evidence type="ECO:0000256" key="4">
    <source>
        <dbReference type="ARBA" id="ARBA00022989"/>
    </source>
</evidence>
<evidence type="ECO:0000256" key="2">
    <source>
        <dbReference type="ARBA" id="ARBA00008111"/>
    </source>
</evidence>
<name>A0A812B9K1_ACAPH</name>
<dbReference type="PANTHER" id="PTHR28556">
    <property type="entry name" value="TRANSMEMBRANE PROTEIN 106B"/>
    <property type="match status" value="1"/>
</dbReference>
<dbReference type="GO" id="GO:0012505">
    <property type="term" value="C:endomembrane system"/>
    <property type="evidence" value="ECO:0007669"/>
    <property type="project" value="UniProtKB-SubCell"/>
</dbReference>
<gene>
    <name evidence="10" type="ORF">SPHA_13366</name>
</gene>
<dbReference type="Pfam" id="PF07092">
    <property type="entry name" value="TMEM106"/>
    <property type="match status" value="1"/>
</dbReference>
<organism evidence="10 11">
    <name type="scientific">Acanthosepion pharaonis</name>
    <name type="common">Pharaoh cuttlefish</name>
    <name type="synonym">Sepia pharaonis</name>
    <dbReference type="NCBI Taxonomy" id="158019"/>
    <lineage>
        <taxon>Eukaryota</taxon>
        <taxon>Metazoa</taxon>
        <taxon>Spiralia</taxon>
        <taxon>Lophotrochozoa</taxon>
        <taxon>Mollusca</taxon>
        <taxon>Cephalopoda</taxon>
        <taxon>Coleoidea</taxon>
        <taxon>Decapodiformes</taxon>
        <taxon>Sepiida</taxon>
        <taxon>Sepiina</taxon>
        <taxon>Sepiidae</taxon>
        <taxon>Acanthosepion</taxon>
    </lineage>
</organism>
<comment type="subcellular location">
    <subcellularLocation>
        <location evidence="1">Endomembrane system</location>
    </subcellularLocation>
</comment>
<sequence length="288" mass="32922">MQPTSNGRPNPRTQGYQTFENEGTSIQFCPEEIENLRNNSRQDIDKEPSESNTSPNRNQQTAVGSPEPSSFNNRYEELMKGEQCPTCRGLGRIPRHDAEQLVALIPVGDKRLKPRRTAQWVMLSVLVCSVIASLILFFLFPRNVRAISNQPYLEPLELNINVTSQYVFVSFVNRYNFSNENYVPVTVTGVTMAVQYDMRVLNKVVNTTNLIIPHLSLKEYYVAMNLTLSGDEGYLAKFCNDPRRWVHDMFMQFDLTANYSYLGHTEQTTLTTYQHVSCGNDTKSHSWG</sequence>
<evidence type="ECO:0000259" key="9">
    <source>
        <dbReference type="Pfam" id="PF21002"/>
    </source>
</evidence>
<comment type="caution">
    <text evidence="10">The sequence shown here is derived from an EMBL/GenBank/DDBJ whole genome shotgun (WGS) entry which is preliminary data.</text>
</comment>
<comment type="similarity">
    <text evidence="2">Belongs to the TMEM106 family.</text>
</comment>
<keyword evidence="5 7" id="KW-0472">Membrane</keyword>
<evidence type="ECO:0000256" key="3">
    <source>
        <dbReference type="ARBA" id="ARBA00022692"/>
    </source>
</evidence>
<feature type="compositionally biased region" description="Polar residues" evidence="6">
    <location>
        <begin position="50"/>
        <end position="73"/>
    </location>
</feature>
<feature type="compositionally biased region" description="Polar residues" evidence="6">
    <location>
        <begin position="1"/>
        <end position="27"/>
    </location>
</feature>
<feature type="compositionally biased region" description="Basic and acidic residues" evidence="6">
    <location>
        <begin position="40"/>
        <end position="49"/>
    </location>
</feature>
<proteinExistence type="inferred from homology"/>
<evidence type="ECO:0000259" key="8">
    <source>
        <dbReference type="Pfam" id="PF07092"/>
    </source>
</evidence>
<feature type="domain" description="Transmembrane protein 106 C-terminal" evidence="8">
    <location>
        <begin position="160"/>
        <end position="282"/>
    </location>
</feature>
<evidence type="ECO:0000256" key="5">
    <source>
        <dbReference type="ARBA" id="ARBA00023136"/>
    </source>
</evidence>
<dbReference type="Proteomes" id="UP000597762">
    <property type="component" value="Unassembled WGS sequence"/>
</dbReference>
<evidence type="ECO:0000313" key="10">
    <source>
        <dbReference type="EMBL" id="CAE1174963.1"/>
    </source>
</evidence>
<evidence type="ECO:0000256" key="7">
    <source>
        <dbReference type="SAM" id="Phobius"/>
    </source>
</evidence>